<dbReference type="GO" id="GO:0005634">
    <property type="term" value="C:nucleus"/>
    <property type="evidence" value="ECO:0007669"/>
    <property type="project" value="TreeGrafter"/>
</dbReference>
<dbReference type="Proteomes" id="UP001163046">
    <property type="component" value="Unassembled WGS sequence"/>
</dbReference>
<dbReference type="EMBL" id="MU825878">
    <property type="protein sequence ID" value="KAJ7386027.1"/>
    <property type="molecule type" value="Genomic_DNA"/>
</dbReference>
<keyword evidence="3" id="KW-1185">Reference proteome</keyword>
<comment type="caution">
    <text evidence="2">The sequence shown here is derived from an EMBL/GenBank/DDBJ whole genome shotgun (WGS) entry which is preliminary data.</text>
</comment>
<reference evidence="2" key="1">
    <citation type="submission" date="2023-01" db="EMBL/GenBank/DDBJ databases">
        <title>Genome assembly of the deep-sea coral Lophelia pertusa.</title>
        <authorList>
            <person name="Herrera S."/>
            <person name="Cordes E."/>
        </authorList>
    </citation>
    <scope>NUCLEOTIDE SEQUENCE</scope>
    <source>
        <strain evidence="2">USNM1676648</strain>
        <tissue evidence="2">Polyp</tissue>
    </source>
</reference>
<feature type="region of interest" description="Disordered" evidence="1">
    <location>
        <begin position="164"/>
        <end position="222"/>
    </location>
</feature>
<gene>
    <name evidence="2" type="ORF">OS493_012360</name>
</gene>
<feature type="compositionally biased region" description="Low complexity" evidence="1">
    <location>
        <begin position="208"/>
        <end position="220"/>
    </location>
</feature>
<feature type="compositionally biased region" description="Basic and acidic residues" evidence="1">
    <location>
        <begin position="795"/>
        <end position="812"/>
    </location>
</feature>
<feature type="compositionally biased region" description="Acidic residues" evidence="1">
    <location>
        <begin position="358"/>
        <end position="424"/>
    </location>
</feature>
<proteinExistence type="predicted"/>
<dbReference type="PANTHER" id="PTHR13275:SF4">
    <property type="entry name" value="VACUOLAR PROTEIN SORTING-ASSOCIATED PROTEIN 72 HOMOLOG"/>
    <property type="match status" value="1"/>
</dbReference>
<dbReference type="OrthoDB" id="5990091at2759"/>
<protein>
    <submittedName>
        <fullName evidence="2">Uncharacterized protein</fullName>
    </submittedName>
</protein>
<evidence type="ECO:0000313" key="2">
    <source>
        <dbReference type="EMBL" id="KAJ7386027.1"/>
    </source>
</evidence>
<feature type="compositionally biased region" description="Low complexity" evidence="1">
    <location>
        <begin position="175"/>
        <end position="185"/>
    </location>
</feature>
<dbReference type="AlphaFoldDB" id="A0A9W9ZQN9"/>
<feature type="region of interest" description="Disordered" evidence="1">
    <location>
        <begin position="795"/>
        <end position="878"/>
    </location>
</feature>
<feature type="region of interest" description="Disordered" evidence="1">
    <location>
        <begin position="357"/>
        <end position="430"/>
    </location>
</feature>
<feature type="compositionally biased region" description="Basic and acidic residues" evidence="1">
    <location>
        <begin position="194"/>
        <end position="207"/>
    </location>
</feature>
<organism evidence="2 3">
    <name type="scientific">Desmophyllum pertusum</name>
    <dbReference type="NCBI Taxonomy" id="174260"/>
    <lineage>
        <taxon>Eukaryota</taxon>
        <taxon>Metazoa</taxon>
        <taxon>Cnidaria</taxon>
        <taxon>Anthozoa</taxon>
        <taxon>Hexacorallia</taxon>
        <taxon>Scleractinia</taxon>
        <taxon>Caryophylliina</taxon>
        <taxon>Caryophylliidae</taxon>
        <taxon>Desmophyllum</taxon>
    </lineage>
</organism>
<dbReference type="SUPFAM" id="SSF56349">
    <property type="entry name" value="DNA breaking-rejoining enzymes"/>
    <property type="match status" value="1"/>
</dbReference>
<feature type="region of interest" description="Disordered" evidence="1">
    <location>
        <begin position="137"/>
        <end position="156"/>
    </location>
</feature>
<sequence length="1061" mass="118997">MSKEDKQSEISDVAKLKEICQRARTGDVEALEYLKLEDEMVTKARFITTENTKEKMAEMEQGIDDCVYELEAAKRLGMSHFAYVLSLNLALMRHVYKTTFNQHPTVPHELNPQTVGQAMHDLCEDKQASLEKIKKLAREGEVEESPEINYDALPHRPQTAFRVNMSESEDEEGSSAESDSTDSTGPRTPSPEASRGRPSDRKKKEEASAAVSSSPVATTSKRLHHTLKKCPVEKCSFQGSNLKRHLQVHVRKGKISKEEVNAVAAIIRTGKRQRGRVEKRKAKNANTKPTKKGRFKKWCPMEGCSQVVLNVGRHLTEGKRHGLKKDSVEYKLMVKNARPYTGYGELNVVLSRSKIRNDDDEEMREDGEVEEAQDEGQAENNEDQDEDEAQEEDQEDSDSDSEDSDSEEEEEEEEDSDSDSEDSNSDAVPDKMNNLEFFTFRGTKTNRQRWLVGFYTYLARPAAGNKKQAVKLQHASQMRALLEACEPGGDDITCLAEDAGDAVWVQPMLDSQGKKPGTIVSYLTSYEMFLRFVNNPCYSTFGAPLNEDLRLILKELQPEIKGWRATIDAQTQDIQNQRYVDETASLLNADEVVKLRSSKPYVDGERIILQASQGKKLSEQEFAKARDFIISRFSIDCATRPGPVNNAKLSDYEAAETYDDVKVMLVARHKRSKDGPAILAMVPDLKEKIDIYLQKIRPQFAQPDEDKIFVTAPWGEGCEKAGIRLKEERLAAVDWRKLVATATKEKATPEEGELVRRVMAHSKTTAERAYVRIKLTKLGAEAVKVIARVIAPEPKKEEKVEQNDDDAPEKPSHSSPEPARVRNDPPDDAPGQSRLSQSPEKSPSHHASPVRNEPPDSAIGLSALPSEQSKSLPSTSSYSVSLLSTGTRMVPPTPPKALSEKQKEAIKQVFKEEISNGKKTTIEEAQRKCCTTSVLGALSFSKSRVKQIVNHVNYLVGPPRPTVSPQDLPVATGPVDRWALDLATSSGSTSSFGSRTREVWNETDATLLERKFRHEPSLPTTTTIRAMLSGDRFLNEILERKGWQKVYDKLKNMYKKRQRDT</sequence>
<dbReference type="InterPro" id="IPR011010">
    <property type="entry name" value="DNA_brk_join_enz"/>
</dbReference>
<evidence type="ECO:0000313" key="3">
    <source>
        <dbReference type="Proteomes" id="UP001163046"/>
    </source>
</evidence>
<feature type="compositionally biased region" description="Low complexity" evidence="1">
    <location>
        <begin position="869"/>
        <end position="878"/>
    </location>
</feature>
<name>A0A9W9ZQN9_9CNID</name>
<evidence type="ECO:0000256" key="1">
    <source>
        <dbReference type="SAM" id="MobiDB-lite"/>
    </source>
</evidence>
<dbReference type="GO" id="GO:0003677">
    <property type="term" value="F:DNA binding"/>
    <property type="evidence" value="ECO:0007669"/>
    <property type="project" value="InterPro"/>
</dbReference>
<accession>A0A9W9ZQN9</accession>
<dbReference type="PANTHER" id="PTHR13275">
    <property type="entry name" value="YL-1 PROTEIN TRANSCRIPTION FACTOR-LIKE 1"/>
    <property type="match status" value="1"/>
</dbReference>